<feature type="region of interest" description="Disordered" evidence="1">
    <location>
        <begin position="21"/>
        <end position="41"/>
    </location>
</feature>
<name>A0A2U8WB71_9HYPH</name>
<evidence type="ECO:0000313" key="3">
    <source>
        <dbReference type="EMBL" id="AWN42556.1"/>
    </source>
</evidence>
<evidence type="ECO:0000313" key="4">
    <source>
        <dbReference type="Proteomes" id="UP000245926"/>
    </source>
</evidence>
<organism evidence="3 4">
    <name type="scientific">Methylobacterium durans</name>
    <dbReference type="NCBI Taxonomy" id="2202825"/>
    <lineage>
        <taxon>Bacteria</taxon>
        <taxon>Pseudomonadati</taxon>
        <taxon>Pseudomonadota</taxon>
        <taxon>Alphaproteobacteria</taxon>
        <taxon>Hyphomicrobiales</taxon>
        <taxon>Methylobacteriaceae</taxon>
        <taxon>Methylobacterium</taxon>
    </lineage>
</organism>
<proteinExistence type="predicted"/>
<dbReference type="InterPro" id="IPR012347">
    <property type="entry name" value="Ferritin-like"/>
</dbReference>
<dbReference type="Gene3D" id="1.20.1260.10">
    <property type="match status" value="1"/>
</dbReference>
<keyword evidence="2" id="KW-0732">Signal</keyword>
<evidence type="ECO:0000256" key="1">
    <source>
        <dbReference type="SAM" id="MobiDB-lite"/>
    </source>
</evidence>
<keyword evidence="4" id="KW-1185">Reference proteome</keyword>
<dbReference type="RefSeq" id="WP_109892554.1">
    <property type="nucleotide sequence ID" value="NZ_CP029550.1"/>
</dbReference>
<protein>
    <submittedName>
        <fullName evidence="3">DUF305 domain-containing protein</fullName>
    </submittedName>
</protein>
<dbReference type="OrthoDB" id="517560at2"/>
<sequence>MTIARTVLVAGLILASGAVASSAQDHGGSMSSMKGMDMKNMSPLQKDSMAAMDKMNQAMMQGMMDPDPGIGWMKGMAAHHQGAIDMSDAALKHAKDADVQKEARKTKEENEKSLRELQAKIRKEK</sequence>
<accession>A0A2U8WB71</accession>
<dbReference type="KEGG" id="mets:DK389_21175"/>
<gene>
    <name evidence="3" type="ORF">DK389_21175</name>
</gene>
<feature type="region of interest" description="Disordered" evidence="1">
    <location>
        <begin position="87"/>
        <end position="125"/>
    </location>
</feature>
<dbReference type="EMBL" id="CP029550">
    <property type="protein sequence ID" value="AWN42556.1"/>
    <property type="molecule type" value="Genomic_DNA"/>
</dbReference>
<feature type="signal peptide" evidence="2">
    <location>
        <begin position="1"/>
        <end position="20"/>
    </location>
</feature>
<dbReference type="AlphaFoldDB" id="A0A2U8WB71"/>
<feature type="compositionally biased region" description="Low complexity" evidence="1">
    <location>
        <begin position="27"/>
        <end position="41"/>
    </location>
</feature>
<evidence type="ECO:0000256" key="2">
    <source>
        <dbReference type="SAM" id="SignalP"/>
    </source>
</evidence>
<dbReference type="Proteomes" id="UP000245926">
    <property type="component" value="Chromosome"/>
</dbReference>
<feature type="compositionally biased region" description="Basic and acidic residues" evidence="1">
    <location>
        <begin position="90"/>
        <end position="125"/>
    </location>
</feature>
<feature type="chain" id="PRO_5016091289" evidence="2">
    <location>
        <begin position="21"/>
        <end position="125"/>
    </location>
</feature>
<reference evidence="4" key="1">
    <citation type="submission" date="2018-05" db="EMBL/GenBank/DDBJ databases">
        <title>Complete Genome Sequence of Methylobacterium sp. 17SD2-17.</title>
        <authorList>
            <person name="Srinivasan S."/>
        </authorList>
    </citation>
    <scope>NUCLEOTIDE SEQUENCE [LARGE SCALE GENOMIC DNA]</scope>
    <source>
        <strain evidence="4">17SD2-17</strain>
    </source>
</reference>